<dbReference type="EMBL" id="CABVPN010000012">
    <property type="protein sequence ID" value="VWB57740.1"/>
    <property type="molecule type" value="Genomic_DNA"/>
</dbReference>
<gene>
    <name evidence="2" type="ORF">BDI24065_02682</name>
</gene>
<evidence type="ECO:0000256" key="1">
    <source>
        <dbReference type="SAM" id="Phobius"/>
    </source>
</evidence>
<dbReference type="AlphaFoldDB" id="A0A6P2KJH2"/>
<keyword evidence="1" id="KW-0812">Transmembrane</keyword>
<name>A0A6P2KJH2_9BURK</name>
<keyword evidence="1" id="KW-1133">Transmembrane helix</keyword>
<dbReference type="Proteomes" id="UP000494125">
    <property type="component" value="Unassembled WGS sequence"/>
</dbReference>
<keyword evidence="3" id="KW-1185">Reference proteome</keyword>
<evidence type="ECO:0000313" key="2">
    <source>
        <dbReference type="EMBL" id="VWB57740.1"/>
    </source>
</evidence>
<sequence length="233" mass="25425">MHGLTAVRRTHVIAWLTAAILVSVAGIGWLHTSQGRRLLTELGVQCPVDSVDTRTVLSIRNKAIVLEKGVAAAPHRPAFGLQLDRSTEAEVLERMSQDKAQCLELSRGLRYLRCRGVPAETLGSHGPPVSEIWFSFAPDRTLMAINVYRRDMSVAETRQSWQIAVQNLRNLLGAPTSVSGDTTLESLIGKPVAVARVSYAYSDYVATVTASHLPYGGLAVREQYMSTAVKQEG</sequence>
<protein>
    <submittedName>
        <fullName evidence="2">Uncharacterized protein</fullName>
    </submittedName>
</protein>
<organism evidence="2 3">
    <name type="scientific">Burkholderia diffusa</name>
    <dbReference type="NCBI Taxonomy" id="488732"/>
    <lineage>
        <taxon>Bacteria</taxon>
        <taxon>Pseudomonadati</taxon>
        <taxon>Pseudomonadota</taxon>
        <taxon>Betaproteobacteria</taxon>
        <taxon>Burkholderiales</taxon>
        <taxon>Burkholderiaceae</taxon>
        <taxon>Burkholderia</taxon>
        <taxon>Burkholderia cepacia complex</taxon>
    </lineage>
</organism>
<evidence type="ECO:0000313" key="3">
    <source>
        <dbReference type="Proteomes" id="UP000494125"/>
    </source>
</evidence>
<feature type="transmembrane region" description="Helical" evidence="1">
    <location>
        <begin position="12"/>
        <end position="30"/>
    </location>
</feature>
<accession>A0A6P2KJH2</accession>
<proteinExistence type="predicted"/>
<keyword evidence="1" id="KW-0472">Membrane</keyword>
<reference evidence="2 3" key="1">
    <citation type="submission" date="2019-09" db="EMBL/GenBank/DDBJ databases">
        <authorList>
            <person name="Depoorter E."/>
        </authorList>
    </citation>
    <scope>NUCLEOTIDE SEQUENCE [LARGE SCALE GENOMIC DNA]</scope>
    <source>
        <strain evidence="2">LMG 24065</strain>
    </source>
</reference>